<sequence length="109" mass="11500">MFAGPDLPPFAAGLARLGELGAFLMVAILWCLVPAPLRRFTFTVVRYVVIFFVAAETANGALIPLGSGAAAATPMDESESVTESANTDAIFSGLSFIDILFPLSIKFSE</sequence>
<keyword evidence="1" id="KW-1133">Transmembrane helix</keyword>
<comment type="caution">
    <text evidence="2">The sequence shown here is derived from an EMBL/GenBank/DDBJ whole genome shotgun (WGS) entry which is preliminary data.</text>
</comment>
<gene>
    <name evidence="2" type="ORF">JOF47_001675</name>
</gene>
<protein>
    <submittedName>
        <fullName evidence="2">Uncharacterized protein</fullName>
    </submittedName>
</protein>
<reference evidence="2 3" key="1">
    <citation type="submission" date="2021-03" db="EMBL/GenBank/DDBJ databases">
        <title>Sequencing the genomes of 1000 actinobacteria strains.</title>
        <authorList>
            <person name="Klenk H.-P."/>
        </authorList>
    </citation>
    <scope>NUCLEOTIDE SEQUENCE [LARGE SCALE GENOMIC DNA]</scope>
    <source>
        <strain evidence="2 3">DSM 15797</strain>
    </source>
</reference>
<keyword evidence="1" id="KW-0472">Membrane</keyword>
<feature type="transmembrane region" description="Helical" evidence="1">
    <location>
        <begin position="20"/>
        <end position="37"/>
    </location>
</feature>
<dbReference type="RefSeq" id="WP_209997121.1">
    <property type="nucleotide sequence ID" value="NZ_BAAAJY010000003.1"/>
</dbReference>
<evidence type="ECO:0000256" key="1">
    <source>
        <dbReference type="SAM" id="Phobius"/>
    </source>
</evidence>
<keyword evidence="3" id="KW-1185">Reference proteome</keyword>
<organism evidence="2 3">
    <name type="scientific">Paeniglutamicibacter kerguelensis</name>
    <dbReference type="NCBI Taxonomy" id="254788"/>
    <lineage>
        <taxon>Bacteria</taxon>
        <taxon>Bacillati</taxon>
        <taxon>Actinomycetota</taxon>
        <taxon>Actinomycetes</taxon>
        <taxon>Micrococcales</taxon>
        <taxon>Micrococcaceae</taxon>
        <taxon>Paeniglutamicibacter</taxon>
    </lineage>
</organism>
<proteinExistence type="predicted"/>
<dbReference type="EMBL" id="JAGIOF010000001">
    <property type="protein sequence ID" value="MBP2386164.1"/>
    <property type="molecule type" value="Genomic_DNA"/>
</dbReference>
<name>A0ABS4XCG6_9MICC</name>
<accession>A0ABS4XCG6</accession>
<dbReference type="Proteomes" id="UP001296993">
    <property type="component" value="Unassembled WGS sequence"/>
</dbReference>
<feature type="transmembrane region" description="Helical" evidence="1">
    <location>
        <begin position="44"/>
        <end position="65"/>
    </location>
</feature>
<evidence type="ECO:0000313" key="3">
    <source>
        <dbReference type="Proteomes" id="UP001296993"/>
    </source>
</evidence>
<evidence type="ECO:0000313" key="2">
    <source>
        <dbReference type="EMBL" id="MBP2386164.1"/>
    </source>
</evidence>
<keyword evidence="1" id="KW-0812">Transmembrane</keyword>